<sequence length="120" mass="13003">MSRAKILIIDDDPVCTGILLAMLGDDYEVTAVNSGSGGIEVLQSLTPDLILLDITMPHVNGYQVIQHLKGCEETAKIPVVVISSLAEQSDKDFALKLGVDDYITKPVMPDAIQEMIEAYL</sequence>
<feature type="domain" description="Response regulatory" evidence="3">
    <location>
        <begin position="5"/>
        <end position="120"/>
    </location>
</feature>
<accession>A0A6L7I2R0</accession>
<proteinExistence type="predicted"/>
<evidence type="ECO:0000256" key="2">
    <source>
        <dbReference type="PROSITE-ProRule" id="PRU00169"/>
    </source>
</evidence>
<keyword evidence="1 2" id="KW-0597">Phosphoprotein</keyword>
<comment type="caution">
    <text evidence="4">The sequence shown here is derived from an EMBL/GenBank/DDBJ whole genome shotgun (WGS) entry which is preliminary data.</text>
</comment>
<name>A0A6L7I2R0_9GAMM</name>
<dbReference type="SUPFAM" id="SSF52172">
    <property type="entry name" value="CheY-like"/>
    <property type="match status" value="1"/>
</dbReference>
<dbReference type="InterPro" id="IPR050595">
    <property type="entry name" value="Bact_response_regulator"/>
</dbReference>
<dbReference type="PROSITE" id="PS50110">
    <property type="entry name" value="RESPONSE_REGULATORY"/>
    <property type="match status" value="1"/>
</dbReference>
<dbReference type="AlphaFoldDB" id="A0A6L7I2R0"/>
<dbReference type="Gene3D" id="3.40.50.2300">
    <property type="match status" value="1"/>
</dbReference>
<evidence type="ECO:0000313" key="4">
    <source>
        <dbReference type="EMBL" id="MXR70866.1"/>
    </source>
</evidence>
<organism evidence="4 5">
    <name type="scientific">Shewanella insulae</name>
    <dbReference type="NCBI Taxonomy" id="2681496"/>
    <lineage>
        <taxon>Bacteria</taxon>
        <taxon>Pseudomonadati</taxon>
        <taxon>Pseudomonadota</taxon>
        <taxon>Gammaproteobacteria</taxon>
        <taxon>Alteromonadales</taxon>
        <taxon>Shewanellaceae</taxon>
        <taxon>Shewanella</taxon>
    </lineage>
</organism>
<dbReference type="SMART" id="SM00448">
    <property type="entry name" value="REC"/>
    <property type="match status" value="1"/>
</dbReference>
<dbReference type="GO" id="GO:0000160">
    <property type="term" value="P:phosphorelay signal transduction system"/>
    <property type="evidence" value="ECO:0007669"/>
    <property type="project" value="InterPro"/>
</dbReference>
<dbReference type="InterPro" id="IPR011006">
    <property type="entry name" value="CheY-like_superfamily"/>
</dbReference>
<reference evidence="4 5" key="1">
    <citation type="submission" date="2019-12" db="EMBL/GenBank/DDBJ databases">
        <title>Shewanella insulae sp. nov., isolated from a tidal flat.</title>
        <authorList>
            <person name="Yoon J.-H."/>
        </authorList>
    </citation>
    <scope>NUCLEOTIDE SEQUENCE [LARGE SCALE GENOMIC DNA]</scope>
    <source>
        <strain evidence="4 5">JBTF-M18</strain>
    </source>
</reference>
<dbReference type="RefSeq" id="WP_160798868.1">
    <property type="nucleotide sequence ID" value="NZ_WRPA01000027.1"/>
</dbReference>
<evidence type="ECO:0000256" key="1">
    <source>
        <dbReference type="ARBA" id="ARBA00022553"/>
    </source>
</evidence>
<protein>
    <submittedName>
        <fullName evidence="4">Response regulator</fullName>
    </submittedName>
</protein>
<dbReference type="InterPro" id="IPR001789">
    <property type="entry name" value="Sig_transdc_resp-reg_receiver"/>
</dbReference>
<gene>
    <name evidence="4" type="ORF">GNT65_19600</name>
</gene>
<keyword evidence="5" id="KW-1185">Reference proteome</keyword>
<dbReference type="Proteomes" id="UP000474778">
    <property type="component" value="Unassembled WGS sequence"/>
</dbReference>
<dbReference type="EMBL" id="WRPA01000027">
    <property type="protein sequence ID" value="MXR70866.1"/>
    <property type="molecule type" value="Genomic_DNA"/>
</dbReference>
<dbReference type="PANTHER" id="PTHR44591">
    <property type="entry name" value="STRESS RESPONSE REGULATOR PROTEIN 1"/>
    <property type="match status" value="1"/>
</dbReference>
<dbReference type="Pfam" id="PF00072">
    <property type="entry name" value="Response_reg"/>
    <property type="match status" value="1"/>
</dbReference>
<evidence type="ECO:0000259" key="3">
    <source>
        <dbReference type="PROSITE" id="PS50110"/>
    </source>
</evidence>
<dbReference type="PANTHER" id="PTHR44591:SF23">
    <property type="entry name" value="CHEY SUBFAMILY"/>
    <property type="match status" value="1"/>
</dbReference>
<evidence type="ECO:0000313" key="5">
    <source>
        <dbReference type="Proteomes" id="UP000474778"/>
    </source>
</evidence>
<feature type="modified residue" description="4-aspartylphosphate" evidence="2">
    <location>
        <position position="53"/>
    </location>
</feature>